<dbReference type="Proteomes" id="UP000018144">
    <property type="component" value="Unassembled WGS sequence"/>
</dbReference>
<feature type="compositionally biased region" description="Basic and acidic residues" evidence="1">
    <location>
        <begin position="198"/>
        <end position="208"/>
    </location>
</feature>
<dbReference type="EMBL" id="HF935357">
    <property type="protein sequence ID" value="CCX07614.1"/>
    <property type="molecule type" value="Genomic_DNA"/>
</dbReference>
<name>U4L0A6_PYROM</name>
<dbReference type="AlphaFoldDB" id="U4L0A6"/>
<evidence type="ECO:0000313" key="2">
    <source>
        <dbReference type="EMBL" id="CCX07614.1"/>
    </source>
</evidence>
<organism evidence="2 3">
    <name type="scientific">Pyronema omphalodes (strain CBS 100304)</name>
    <name type="common">Pyronema confluens</name>
    <dbReference type="NCBI Taxonomy" id="1076935"/>
    <lineage>
        <taxon>Eukaryota</taxon>
        <taxon>Fungi</taxon>
        <taxon>Dikarya</taxon>
        <taxon>Ascomycota</taxon>
        <taxon>Pezizomycotina</taxon>
        <taxon>Pezizomycetes</taxon>
        <taxon>Pezizales</taxon>
        <taxon>Pyronemataceae</taxon>
        <taxon>Pyronema</taxon>
    </lineage>
</organism>
<feature type="compositionally biased region" description="Basic and acidic residues" evidence="1">
    <location>
        <begin position="228"/>
        <end position="238"/>
    </location>
</feature>
<evidence type="ECO:0000256" key="1">
    <source>
        <dbReference type="SAM" id="MobiDB-lite"/>
    </source>
</evidence>
<feature type="compositionally biased region" description="Pro residues" evidence="1">
    <location>
        <begin position="409"/>
        <end position="420"/>
    </location>
</feature>
<feature type="region of interest" description="Disordered" evidence="1">
    <location>
        <begin position="170"/>
        <end position="273"/>
    </location>
</feature>
<evidence type="ECO:0000313" key="3">
    <source>
        <dbReference type="Proteomes" id="UP000018144"/>
    </source>
</evidence>
<sequence>MLRWRITSLPSIKTIIPRAEYHTPRAKYNTILAAEGTNISLYKFRKLERAANKPKEKEIDPKHRPPKDAPWTPEQLAIWESNRHLTYPNQIRALKEQLPELTGSQIRWRIHSSGDFEDPSTAHTEWTKDEIDMMQWCIDNNRKVKKIDNAEFIQMFPRRTKNEVMKNIERMKTSQGPNPRLKLGPPRLAGTGIPKANRARDSTIEKPKGSTIIRSLEELQAWSPPDENGSHENGHENEDSNASPAKTSGEDADNQTTEQAKVDPTTGKPENELREELKKTGLTYLGRTYLPGTNAPIPWSDEELARLEKMINAPVASLLEHFPGRTLRGIKITRKRMRLAIHLKKIPIREEQARQKKIRKAKKQLEADRKKQEEIESQLARREAKKAERRPKVQAKIDKQRALKRGKPLPRPDGPAPLRAPPEWGSRWGLP</sequence>
<gene>
    <name evidence="2" type="ORF">PCON_07203</name>
</gene>
<accession>U4L0A6</accession>
<keyword evidence="3" id="KW-1185">Reference proteome</keyword>
<feature type="compositionally biased region" description="Basic and acidic residues" evidence="1">
    <location>
        <begin position="52"/>
        <end position="67"/>
    </location>
</feature>
<protein>
    <submittedName>
        <fullName evidence="2">Uncharacterized protein</fullName>
    </submittedName>
</protein>
<feature type="compositionally biased region" description="Basic and acidic residues" evidence="1">
    <location>
        <begin position="363"/>
        <end position="386"/>
    </location>
</feature>
<dbReference type="OrthoDB" id="10342103at2759"/>
<reference evidence="2 3" key="1">
    <citation type="journal article" date="2013" name="PLoS Genet.">
        <title>The genome and development-dependent transcriptomes of Pyronema confluens: a window into fungal evolution.</title>
        <authorList>
            <person name="Traeger S."/>
            <person name="Altegoer F."/>
            <person name="Freitag M."/>
            <person name="Gabaldon T."/>
            <person name="Kempken F."/>
            <person name="Kumar A."/>
            <person name="Marcet-Houben M."/>
            <person name="Poggeler S."/>
            <person name="Stajich J.E."/>
            <person name="Nowrousian M."/>
        </authorList>
    </citation>
    <scope>NUCLEOTIDE SEQUENCE [LARGE SCALE GENOMIC DNA]</scope>
    <source>
        <strain evidence="3">CBS 100304</strain>
        <tissue evidence="2">Vegetative mycelium</tissue>
    </source>
</reference>
<feature type="region of interest" description="Disordered" evidence="1">
    <location>
        <begin position="359"/>
        <end position="431"/>
    </location>
</feature>
<feature type="region of interest" description="Disordered" evidence="1">
    <location>
        <begin position="52"/>
        <end position="72"/>
    </location>
</feature>
<proteinExistence type="predicted"/>